<protein>
    <submittedName>
        <fullName evidence="3">MFS transporter</fullName>
    </submittedName>
</protein>
<feature type="transmembrane region" description="Helical" evidence="2">
    <location>
        <begin position="85"/>
        <end position="108"/>
    </location>
</feature>
<feature type="transmembrane region" description="Helical" evidence="2">
    <location>
        <begin position="451"/>
        <end position="470"/>
    </location>
</feature>
<evidence type="ECO:0000313" key="3">
    <source>
        <dbReference type="EMBL" id="MBK1880509.1"/>
    </source>
</evidence>
<sequence>MKEARVNRNLKKRDLWSFASGEGASSITMNGINNFGMLFYTQILGLSPELAGLALSIALVWDAISDPLMGTISDRTRSRFGSRHPYMLAGGVLLPLTFLALWFVPSAVRGEQALFIYLLVANICMKTAFTVFVVPYTALGFEISKTDDDRARVQGYRWGLNMITNIIFGGLAWILFFGDGVAEDGTRLEGTKIHENYLTMGSVLSFATLLIILFCVVATYKFAKKGLPKLEDASMSSHVRAFVGDLKDVYSNRFVWVVFGFFGIAQLAGAIVGQVQMFTYIEFMQFSAYEKTFVHTGGMVGFMLGSLLLGIMVKRWDKKKTGYFAMLVSSFGSLALLAIFKGGLMEPVSTPLFDIKGNPFHLSAVVFVLFQALWWCGAGILIPLATSMMADISLIERLKTGEVSEGRYAAGFSFFLKAASAIAVFMTGYILKGVGYVSGQETQAPETIDTLALMTFTVGPVLMLVSFCVLRTYPITHKVLEEYRAKYET</sequence>
<evidence type="ECO:0000313" key="4">
    <source>
        <dbReference type="Proteomes" id="UP000617628"/>
    </source>
</evidence>
<name>A0A934S6Z0_9BACT</name>
<dbReference type="GO" id="GO:0015293">
    <property type="term" value="F:symporter activity"/>
    <property type="evidence" value="ECO:0007669"/>
    <property type="project" value="InterPro"/>
</dbReference>
<dbReference type="GO" id="GO:0005886">
    <property type="term" value="C:plasma membrane"/>
    <property type="evidence" value="ECO:0007669"/>
    <property type="project" value="TreeGrafter"/>
</dbReference>
<feature type="transmembrane region" description="Helical" evidence="2">
    <location>
        <begin position="323"/>
        <end position="340"/>
    </location>
</feature>
<dbReference type="Gene3D" id="1.20.1250.20">
    <property type="entry name" value="MFS general substrate transporter like domains"/>
    <property type="match status" value="2"/>
</dbReference>
<comment type="similarity">
    <text evidence="1">Belongs to the sodium:galactoside symporter (TC 2.A.2) family.</text>
</comment>
<feature type="transmembrane region" description="Helical" evidence="2">
    <location>
        <begin position="360"/>
        <end position="387"/>
    </location>
</feature>
<dbReference type="EMBL" id="JAENIL010000094">
    <property type="protein sequence ID" value="MBK1880509.1"/>
    <property type="molecule type" value="Genomic_DNA"/>
</dbReference>
<accession>A0A934S6Z0</accession>
<feature type="transmembrane region" description="Helical" evidence="2">
    <location>
        <begin position="114"/>
        <end position="137"/>
    </location>
</feature>
<keyword evidence="2" id="KW-0472">Membrane</keyword>
<dbReference type="Pfam" id="PF13347">
    <property type="entry name" value="MFS_2"/>
    <property type="match status" value="1"/>
</dbReference>
<gene>
    <name evidence="3" type="ORF">JIN87_26725</name>
</gene>
<dbReference type="AlphaFoldDB" id="A0A934S6Z0"/>
<keyword evidence="2" id="KW-0812">Transmembrane</keyword>
<reference evidence="3" key="1">
    <citation type="submission" date="2021-01" db="EMBL/GenBank/DDBJ databases">
        <title>Modified the classification status of verrucomicrobia.</title>
        <authorList>
            <person name="Feng X."/>
        </authorList>
    </citation>
    <scope>NUCLEOTIDE SEQUENCE</scope>
    <source>
        <strain evidence="3">KCTC 13126</strain>
    </source>
</reference>
<dbReference type="SUPFAM" id="SSF103473">
    <property type="entry name" value="MFS general substrate transporter"/>
    <property type="match status" value="1"/>
</dbReference>
<feature type="transmembrane region" description="Helical" evidence="2">
    <location>
        <begin position="254"/>
        <end position="273"/>
    </location>
</feature>
<feature type="transmembrane region" description="Helical" evidence="2">
    <location>
        <begin position="293"/>
        <end position="311"/>
    </location>
</feature>
<proteinExistence type="inferred from homology"/>
<organism evidence="3 4">
    <name type="scientific">Pelagicoccus mobilis</name>
    <dbReference type="NCBI Taxonomy" id="415221"/>
    <lineage>
        <taxon>Bacteria</taxon>
        <taxon>Pseudomonadati</taxon>
        <taxon>Verrucomicrobiota</taxon>
        <taxon>Opitutia</taxon>
        <taxon>Puniceicoccales</taxon>
        <taxon>Pelagicoccaceae</taxon>
        <taxon>Pelagicoccus</taxon>
    </lineage>
</organism>
<dbReference type="PANTHER" id="PTHR11328">
    <property type="entry name" value="MAJOR FACILITATOR SUPERFAMILY DOMAIN-CONTAINING PROTEIN"/>
    <property type="match status" value="1"/>
</dbReference>
<dbReference type="InterPro" id="IPR039672">
    <property type="entry name" value="MFS_2"/>
</dbReference>
<dbReference type="InterPro" id="IPR036259">
    <property type="entry name" value="MFS_trans_sf"/>
</dbReference>
<keyword evidence="4" id="KW-1185">Reference proteome</keyword>
<feature type="transmembrane region" description="Helical" evidence="2">
    <location>
        <begin position="158"/>
        <end position="177"/>
    </location>
</feature>
<evidence type="ECO:0000256" key="2">
    <source>
        <dbReference type="SAM" id="Phobius"/>
    </source>
</evidence>
<keyword evidence="2" id="KW-1133">Transmembrane helix</keyword>
<dbReference type="GO" id="GO:0008643">
    <property type="term" value="P:carbohydrate transport"/>
    <property type="evidence" value="ECO:0007669"/>
    <property type="project" value="InterPro"/>
</dbReference>
<evidence type="ECO:0000256" key="1">
    <source>
        <dbReference type="ARBA" id="ARBA00009617"/>
    </source>
</evidence>
<dbReference type="Proteomes" id="UP000617628">
    <property type="component" value="Unassembled WGS sequence"/>
</dbReference>
<comment type="caution">
    <text evidence="3">The sequence shown here is derived from an EMBL/GenBank/DDBJ whole genome shotgun (WGS) entry which is preliminary data.</text>
</comment>
<dbReference type="RefSeq" id="WP_200359559.1">
    <property type="nucleotide sequence ID" value="NZ_JAENIL010000094.1"/>
</dbReference>
<dbReference type="PANTHER" id="PTHR11328:SF24">
    <property type="entry name" value="MAJOR FACILITATOR SUPERFAMILY (MFS) PROFILE DOMAIN-CONTAINING PROTEIN"/>
    <property type="match status" value="1"/>
</dbReference>
<feature type="transmembrane region" description="Helical" evidence="2">
    <location>
        <begin position="197"/>
        <end position="220"/>
    </location>
</feature>
<feature type="transmembrane region" description="Helical" evidence="2">
    <location>
        <begin position="408"/>
        <end position="431"/>
    </location>
</feature>